<name>A0A540Q8H7_9ACTN</name>
<proteinExistence type="predicted"/>
<organism evidence="1 2">
    <name type="scientific">Streptomyces ipomoeae</name>
    <dbReference type="NCBI Taxonomy" id="103232"/>
    <lineage>
        <taxon>Bacteria</taxon>
        <taxon>Bacillati</taxon>
        <taxon>Actinomycetota</taxon>
        <taxon>Actinomycetes</taxon>
        <taxon>Kitasatosporales</taxon>
        <taxon>Streptomycetaceae</taxon>
        <taxon>Streptomyces</taxon>
    </lineage>
</organism>
<dbReference type="Proteomes" id="UP000318720">
    <property type="component" value="Unassembled WGS sequence"/>
</dbReference>
<dbReference type="InterPro" id="IPR036390">
    <property type="entry name" value="WH_DNA-bd_sf"/>
</dbReference>
<dbReference type="PANTHER" id="PTHR33204:SF18">
    <property type="entry name" value="TRANSCRIPTIONAL REGULATORY PROTEIN"/>
    <property type="match status" value="1"/>
</dbReference>
<dbReference type="InterPro" id="IPR036388">
    <property type="entry name" value="WH-like_DNA-bd_sf"/>
</dbReference>
<dbReference type="RefSeq" id="WP_009297637.1">
    <property type="nucleotide sequence ID" value="NZ_CP182305.1"/>
</dbReference>
<comment type="caution">
    <text evidence="1">The sequence shown here is derived from an EMBL/GenBank/DDBJ whole genome shotgun (WGS) entry which is preliminary data.</text>
</comment>
<dbReference type="GeneID" id="301699463"/>
<protein>
    <submittedName>
        <fullName evidence="1">Transcriptional regulator</fullName>
    </submittedName>
</protein>
<dbReference type="EMBL" id="SPAZ01000100">
    <property type="protein sequence ID" value="TQE35907.1"/>
    <property type="molecule type" value="Genomic_DNA"/>
</dbReference>
<evidence type="ECO:0000313" key="2">
    <source>
        <dbReference type="Proteomes" id="UP000318720"/>
    </source>
</evidence>
<accession>A0A540Q8H7</accession>
<evidence type="ECO:0000313" key="1">
    <source>
        <dbReference type="EMBL" id="TQE35907.1"/>
    </source>
</evidence>
<reference evidence="1 2" key="1">
    <citation type="submission" date="2019-03" db="EMBL/GenBank/DDBJ databases">
        <title>Comparative genomic analyses of the sweetpotato soil rot pathogen, Streptomyces ipomoeae.</title>
        <authorList>
            <person name="Ruschel Soares N."/>
            <person name="Badger J.H."/>
            <person name="Huguet-Tapia J.C."/>
            <person name="Clark C.A."/>
            <person name="Pettis G.S."/>
        </authorList>
    </citation>
    <scope>NUCLEOTIDE SEQUENCE [LARGE SCALE GENOMIC DNA]</scope>
    <source>
        <strain evidence="1 2">88-35</strain>
    </source>
</reference>
<dbReference type="Pfam" id="PF01638">
    <property type="entry name" value="HxlR"/>
    <property type="match status" value="1"/>
</dbReference>
<sequence length="127" mass="14419">MTEPLDPNMFEELCPSDFGPIRFADKWAPLVLQCLEQGPRRFSELRVPMPRITPRMLTRTLRTLERDGMVSRTVNEEGALQVHYALTPLGRSALAVFAVVSAWTEKHWDDLLRAREAYDAATVMSGT</sequence>
<dbReference type="InterPro" id="IPR002577">
    <property type="entry name" value="HTH_HxlR"/>
</dbReference>
<dbReference type="PANTHER" id="PTHR33204">
    <property type="entry name" value="TRANSCRIPTIONAL REGULATOR, MARR FAMILY"/>
    <property type="match status" value="1"/>
</dbReference>
<dbReference type="SUPFAM" id="SSF46785">
    <property type="entry name" value="Winged helix' DNA-binding domain"/>
    <property type="match status" value="1"/>
</dbReference>
<gene>
    <name evidence="1" type="ORF">Sipo8835_11890</name>
</gene>
<dbReference type="AlphaFoldDB" id="A0A540Q8H7"/>
<dbReference type="PROSITE" id="PS51118">
    <property type="entry name" value="HTH_HXLR"/>
    <property type="match status" value="1"/>
</dbReference>
<dbReference type="Gene3D" id="1.10.10.10">
    <property type="entry name" value="Winged helix-like DNA-binding domain superfamily/Winged helix DNA-binding domain"/>
    <property type="match status" value="1"/>
</dbReference>